<dbReference type="SUPFAM" id="SSF49899">
    <property type="entry name" value="Concanavalin A-like lectins/glucanases"/>
    <property type="match status" value="1"/>
</dbReference>
<organism evidence="1">
    <name type="scientific">marine sediment metagenome</name>
    <dbReference type="NCBI Taxonomy" id="412755"/>
    <lineage>
        <taxon>unclassified sequences</taxon>
        <taxon>metagenomes</taxon>
        <taxon>ecological metagenomes</taxon>
    </lineage>
</organism>
<feature type="non-terminal residue" evidence="1">
    <location>
        <position position="346"/>
    </location>
</feature>
<proteinExistence type="predicted"/>
<evidence type="ECO:0000313" key="1">
    <source>
        <dbReference type="EMBL" id="KKK53629.1"/>
    </source>
</evidence>
<dbReference type="Pfam" id="PF13385">
    <property type="entry name" value="Laminin_G_3"/>
    <property type="match status" value="1"/>
</dbReference>
<feature type="non-terminal residue" evidence="1">
    <location>
        <position position="1"/>
    </location>
</feature>
<accession>A0A0F8YHF2</accession>
<reference evidence="1" key="1">
    <citation type="journal article" date="2015" name="Nature">
        <title>Complex archaea that bridge the gap between prokaryotes and eukaryotes.</title>
        <authorList>
            <person name="Spang A."/>
            <person name="Saw J.H."/>
            <person name="Jorgensen S.L."/>
            <person name="Zaremba-Niedzwiedzka K."/>
            <person name="Martijn J."/>
            <person name="Lind A.E."/>
            <person name="van Eijk R."/>
            <person name="Schleper C."/>
            <person name="Guy L."/>
            <person name="Ettema T.J."/>
        </authorList>
    </citation>
    <scope>NUCLEOTIDE SEQUENCE</scope>
</reference>
<sequence>DTWNSGLTVSEINSTGFGVDIAAINVGANNTAYIDHVQVIIYYTEAGTLIQNTTIIRPNGDVTSEWESSHAGSHSLLINETTIDANDFIYTSSLASANNTDEFYMSSFDTISGIITQLQIVINGEEVDVSSSIDVYCGSWLGEKQLEMSGVGNYTYTWSGLSLTQTDLDNMKIKFESEPPPGGEIKDYDYVDFGDSTFLDDALGISVSEFGLSAWIYPTSLTSYQSSNGIKNVFISKSGNIEIGISQTGFLQLWLNTTNVETYAEYGFPGAVALNSWQYISVRYNESGNNVDVLIGDIWCREAIGATQEPWSGGGALIEGGNFTVGAELTSYSGFVGKLDDISVFN</sequence>
<dbReference type="InterPro" id="IPR013320">
    <property type="entry name" value="ConA-like_dom_sf"/>
</dbReference>
<protein>
    <submittedName>
        <fullName evidence="1">Uncharacterized protein</fullName>
    </submittedName>
</protein>
<dbReference type="Gene3D" id="2.60.120.200">
    <property type="match status" value="1"/>
</dbReference>
<name>A0A0F8YHF2_9ZZZZ</name>
<comment type="caution">
    <text evidence="1">The sequence shown here is derived from an EMBL/GenBank/DDBJ whole genome shotgun (WGS) entry which is preliminary data.</text>
</comment>
<dbReference type="EMBL" id="LAZR01066405">
    <property type="protein sequence ID" value="KKK53629.1"/>
    <property type="molecule type" value="Genomic_DNA"/>
</dbReference>
<dbReference type="AlphaFoldDB" id="A0A0F8YHF2"/>
<gene>
    <name evidence="1" type="ORF">LCGC14_3092870</name>
</gene>